<accession>A0A6A6AXH5</accession>
<dbReference type="RefSeq" id="XP_033392357.1">
    <property type="nucleotide sequence ID" value="XM_033542612.1"/>
</dbReference>
<proteinExistence type="predicted"/>
<organism evidence="1 2">
    <name type="scientific">Aplosporella prunicola CBS 121167</name>
    <dbReference type="NCBI Taxonomy" id="1176127"/>
    <lineage>
        <taxon>Eukaryota</taxon>
        <taxon>Fungi</taxon>
        <taxon>Dikarya</taxon>
        <taxon>Ascomycota</taxon>
        <taxon>Pezizomycotina</taxon>
        <taxon>Dothideomycetes</taxon>
        <taxon>Dothideomycetes incertae sedis</taxon>
        <taxon>Botryosphaeriales</taxon>
        <taxon>Aplosporellaceae</taxon>
        <taxon>Aplosporella</taxon>
    </lineage>
</organism>
<gene>
    <name evidence="1" type="ORF">K452DRAFT_302584</name>
</gene>
<dbReference type="AlphaFoldDB" id="A0A6A6AXH5"/>
<reference evidence="1" key="1">
    <citation type="journal article" date="2020" name="Stud. Mycol.">
        <title>101 Dothideomycetes genomes: a test case for predicting lifestyles and emergence of pathogens.</title>
        <authorList>
            <person name="Haridas S."/>
            <person name="Albert R."/>
            <person name="Binder M."/>
            <person name="Bloem J."/>
            <person name="Labutti K."/>
            <person name="Salamov A."/>
            <person name="Andreopoulos B."/>
            <person name="Baker S."/>
            <person name="Barry K."/>
            <person name="Bills G."/>
            <person name="Bluhm B."/>
            <person name="Cannon C."/>
            <person name="Castanera R."/>
            <person name="Culley D."/>
            <person name="Daum C."/>
            <person name="Ezra D."/>
            <person name="Gonzalez J."/>
            <person name="Henrissat B."/>
            <person name="Kuo A."/>
            <person name="Liang C."/>
            <person name="Lipzen A."/>
            <person name="Lutzoni F."/>
            <person name="Magnuson J."/>
            <person name="Mondo S."/>
            <person name="Nolan M."/>
            <person name="Ohm R."/>
            <person name="Pangilinan J."/>
            <person name="Park H.-J."/>
            <person name="Ramirez L."/>
            <person name="Alfaro M."/>
            <person name="Sun H."/>
            <person name="Tritt A."/>
            <person name="Yoshinaga Y."/>
            <person name="Zwiers L.-H."/>
            <person name="Turgeon B."/>
            <person name="Goodwin S."/>
            <person name="Spatafora J."/>
            <person name="Crous P."/>
            <person name="Grigoriev I."/>
        </authorList>
    </citation>
    <scope>NUCLEOTIDE SEQUENCE</scope>
    <source>
        <strain evidence="1">CBS 121167</strain>
    </source>
</reference>
<evidence type="ECO:0000313" key="2">
    <source>
        <dbReference type="Proteomes" id="UP000799438"/>
    </source>
</evidence>
<dbReference type="EMBL" id="ML995515">
    <property type="protein sequence ID" value="KAF2136639.1"/>
    <property type="molecule type" value="Genomic_DNA"/>
</dbReference>
<protein>
    <submittedName>
        <fullName evidence="1">Uncharacterized protein</fullName>
    </submittedName>
</protein>
<evidence type="ECO:0000313" key="1">
    <source>
        <dbReference type="EMBL" id="KAF2136639.1"/>
    </source>
</evidence>
<keyword evidence="2" id="KW-1185">Reference proteome</keyword>
<dbReference type="Proteomes" id="UP000799438">
    <property type="component" value="Unassembled WGS sequence"/>
</dbReference>
<dbReference type="GeneID" id="54300109"/>
<sequence length="497" mass="56161">MDPDIIEELDKIKDWAPQKCPGTDLLCGIWASAGVIAHAEQPSLKNHKLLKYNQFVAFTSLRDLFGGSAYRDAVENLGLSGDEKSELLSIEFLSDDQIILLIELYRQKVEQLPKDFRVGIRHYLEPESAHPFSYLAKSEPQRAPIYWFMNRWGVHWEPITPVLNSVDISEDGRALDLDEEDPCKTGAEPIISYDPLPNLVGIDAVTMGKITEETRLMALNIPDSKDKSAWSATRDIHHHKCQIISGHDPKGPVPTCPAGSTRDNKSINLSIAFGSLELNLYIQLKIMTYRTIPSAEATLLHSGTVRFPFGRLYRQKDGSIEARDNNTGKYETIRGCLGVSIGPLQDNKSITVKFTANFGAMDHLNVSPSIRSEMFEKELQLISFLPRLTRPRCPIDVTLRVFLTEKERGTLNMGRVPDFITLLKYINDFPAMHEPPYKPYLRESGFPETSANLMKPIFHRLNHGSPHMPVKVFNQFLDPIEAEVHLAFDVDTEHVEQ</sequence>
<name>A0A6A6AXH5_9PEZI</name>